<evidence type="ECO:0000256" key="1">
    <source>
        <dbReference type="SAM" id="Phobius"/>
    </source>
</evidence>
<comment type="caution">
    <text evidence="2">The sequence shown here is derived from an EMBL/GenBank/DDBJ whole genome shotgun (WGS) entry which is preliminary data.</text>
</comment>
<organism evidence="2 3">
    <name type="scientific">Streptococcus gordonii</name>
    <dbReference type="NCBI Taxonomy" id="1302"/>
    <lineage>
        <taxon>Bacteria</taxon>
        <taxon>Bacillati</taxon>
        <taxon>Bacillota</taxon>
        <taxon>Bacilli</taxon>
        <taxon>Lactobacillales</taxon>
        <taxon>Streptococcaceae</taxon>
        <taxon>Streptococcus</taxon>
    </lineage>
</organism>
<keyword evidence="1" id="KW-0472">Membrane</keyword>
<gene>
    <name evidence="2" type="ORF">SGODD07_01647</name>
</gene>
<feature type="transmembrane region" description="Helical" evidence="1">
    <location>
        <begin position="107"/>
        <end position="131"/>
    </location>
</feature>
<dbReference type="PANTHER" id="PTHR38454">
    <property type="entry name" value="INTEGRAL MEMBRANE PROTEIN-RELATED"/>
    <property type="match status" value="1"/>
</dbReference>
<feature type="transmembrane region" description="Helical" evidence="1">
    <location>
        <begin position="161"/>
        <end position="179"/>
    </location>
</feature>
<keyword evidence="1" id="KW-1133">Transmembrane helix</keyword>
<dbReference type="EMBL" id="LQRC01000219">
    <property type="protein sequence ID" value="KXT70177.1"/>
    <property type="molecule type" value="Genomic_DNA"/>
</dbReference>
<dbReference type="PANTHER" id="PTHR38454:SF1">
    <property type="entry name" value="INTEGRAL MEMBRANE PROTEIN"/>
    <property type="match status" value="1"/>
</dbReference>
<proteinExistence type="predicted"/>
<reference evidence="2 3" key="1">
    <citation type="submission" date="2016-01" db="EMBL/GenBank/DDBJ databases">
        <title>Highly variable Streptococcus oralis are common among viridans streptococci isolated from primates.</title>
        <authorList>
            <person name="Denapaite D."/>
            <person name="Rieger M."/>
            <person name="Koendgen S."/>
            <person name="Brueckner R."/>
            <person name="Ochigava I."/>
            <person name="Kappeler P."/>
            <person name="Maetz-Rensing K."/>
            <person name="Leendertz F."/>
            <person name="Hakenbeck R."/>
        </authorList>
    </citation>
    <scope>NUCLEOTIDE SEQUENCE [LARGE SCALE GENOMIC DNA]</scope>
    <source>
        <strain evidence="2 3">DD07</strain>
    </source>
</reference>
<dbReference type="Pfam" id="PF09586">
    <property type="entry name" value="YfhO"/>
    <property type="match status" value="1"/>
</dbReference>
<evidence type="ECO:0000313" key="3">
    <source>
        <dbReference type="Proteomes" id="UP000070096"/>
    </source>
</evidence>
<sequence>MKKIKNYLKKYWVYFVAFLIPFLIMVIVYLSQGIYWNSDTSPLLGDGFHQYVIFDTTLRNILHGSDSLFYTFTSGLGLNFYALTSYYLGSFLSPFVYFFNLENMPDAVYLFTLIKFGLIGLTAAISLKGIFKKIPNFLILMLSTCYSLMSFATSQIEIKTWLDVFILAPLILYGLHLLLLKKNRVLYFTSLSILFIQNYYFGYMMAIFLIFGFLFKQHGILKIELKLF</sequence>
<keyword evidence="1" id="KW-0812">Transmembrane</keyword>
<feature type="transmembrane region" description="Helical" evidence="1">
    <location>
        <begin position="12"/>
        <end position="35"/>
    </location>
</feature>
<feature type="transmembrane region" description="Helical" evidence="1">
    <location>
        <begin position="185"/>
        <end position="215"/>
    </location>
</feature>
<dbReference type="Proteomes" id="UP000070096">
    <property type="component" value="Unassembled WGS sequence"/>
</dbReference>
<dbReference type="PATRIC" id="fig|1302.21.peg.1825"/>
<evidence type="ECO:0000313" key="2">
    <source>
        <dbReference type="EMBL" id="KXT70177.1"/>
    </source>
</evidence>
<dbReference type="AlphaFoldDB" id="A0A139N2Z0"/>
<protein>
    <submittedName>
        <fullName evidence="2">ABC transporter, permease protein</fullName>
    </submittedName>
</protein>
<feature type="transmembrane region" description="Helical" evidence="1">
    <location>
        <begin position="137"/>
        <end position="154"/>
    </location>
</feature>
<accession>A0A139N2Z0</accession>
<feature type="transmembrane region" description="Helical" evidence="1">
    <location>
        <begin position="78"/>
        <end position="100"/>
    </location>
</feature>
<dbReference type="InterPro" id="IPR018580">
    <property type="entry name" value="Uncharacterised_YfhO"/>
</dbReference>
<name>A0A139N2Z0_STRGN</name>